<name>A0A8H7SDU8_9FUNG</name>
<accession>A0A8H7SDU8</accession>
<dbReference type="EMBL" id="JAEPRE010000428">
    <property type="protein sequence ID" value="KAG2228524.1"/>
    <property type="molecule type" value="Genomic_DNA"/>
</dbReference>
<gene>
    <name evidence="1" type="ORF">INT48_003048</name>
</gene>
<reference evidence="1" key="1">
    <citation type="submission" date="2021-01" db="EMBL/GenBank/DDBJ databases">
        <title>Metabolic potential, ecology and presence of endohyphal bacteria is reflected in genomic diversity of Mucoromycotina.</title>
        <authorList>
            <person name="Muszewska A."/>
            <person name="Okrasinska A."/>
            <person name="Steczkiewicz K."/>
            <person name="Drgas O."/>
            <person name="Orlowska M."/>
            <person name="Perlinska-Lenart U."/>
            <person name="Aleksandrzak-Piekarczyk T."/>
            <person name="Szatraj K."/>
            <person name="Zielenkiewicz U."/>
            <person name="Pilsyk S."/>
            <person name="Malc E."/>
            <person name="Mieczkowski P."/>
            <person name="Kruszewska J.S."/>
            <person name="Biernat P."/>
            <person name="Pawlowska J."/>
        </authorList>
    </citation>
    <scope>NUCLEOTIDE SEQUENCE</scope>
    <source>
        <strain evidence="1">WA0000018081</strain>
    </source>
</reference>
<dbReference type="Proteomes" id="UP000613177">
    <property type="component" value="Unassembled WGS sequence"/>
</dbReference>
<evidence type="ECO:0000313" key="1">
    <source>
        <dbReference type="EMBL" id="KAG2228524.1"/>
    </source>
</evidence>
<organism evidence="1 2">
    <name type="scientific">Thamnidium elegans</name>
    <dbReference type="NCBI Taxonomy" id="101142"/>
    <lineage>
        <taxon>Eukaryota</taxon>
        <taxon>Fungi</taxon>
        <taxon>Fungi incertae sedis</taxon>
        <taxon>Mucoromycota</taxon>
        <taxon>Mucoromycotina</taxon>
        <taxon>Mucoromycetes</taxon>
        <taxon>Mucorales</taxon>
        <taxon>Mucorineae</taxon>
        <taxon>Mucoraceae</taxon>
        <taxon>Thamnidium</taxon>
    </lineage>
</organism>
<protein>
    <submittedName>
        <fullName evidence="1">Uncharacterized protein</fullName>
    </submittedName>
</protein>
<proteinExistence type="predicted"/>
<keyword evidence="2" id="KW-1185">Reference proteome</keyword>
<comment type="caution">
    <text evidence="1">The sequence shown here is derived from an EMBL/GenBank/DDBJ whole genome shotgun (WGS) entry which is preliminary data.</text>
</comment>
<feature type="non-terminal residue" evidence="1">
    <location>
        <position position="230"/>
    </location>
</feature>
<evidence type="ECO:0000313" key="2">
    <source>
        <dbReference type="Proteomes" id="UP000613177"/>
    </source>
</evidence>
<dbReference type="AlphaFoldDB" id="A0A8H7SDU8"/>
<sequence length="230" mass="25492">MTPQEPPKWARELINEVKRIGDTVDVLAQNQNIESINNKLEDISVDVAAIRDITNYIPGSLDTSPIADNAVVFPSFSVAPRNNLIAKPKEIKKAVIVNVIAEVVGEGAEPNKIYEDLRREINNLVNAAIEENGTFVAWTSLSKQHRTALLGEVTAFAERNGLQHNARFERNWVVDYLNVAYNLSFGYCGTIYDITLGNASVLVKYHLSVTDIQAKESCVLQESAHVCLVK</sequence>